<accession>A0AA88YKL3</accession>
<dbReference type="AlphaFoldDB" id="A0AA88YKL3"/>
<feature type="non-terminal residue" evidence="1">
    <location>
        <position position="1"/>
    </location>
</feature>
<evidence type="ECO:0000313" key="2">
    <source>
        <dbReference type="Proteomes" id="UP001186944"/>
    </source>
</evidence>
<evidence type="ECO:0000313" key="1">
    <source>
        <dbReference type="EMBL" id="KAK3103391.1"/>
    </source>
</evidence>
<dbReference type="EMBL" id="VSWD01000005">
    <property type="protein sequence ID" value="KAK3103391.1"/>
    <property type="molecule type" value="Genomic_DNA"/>
</dbReference>
<name>A0AA88YKL3_PINIB</name>
<keyword evidence="2" id="KW-1185">Reference proteome</keyword>
<dbReference type="Proteomes" id="UP001186944">
    <property type="component" value="Unassembled WGS sequence"/>
</dbReference>
<sequence>YPFITNITYNIFSFKTKVSDGNNAGFSFPADCSVQESKVGSSFGSVVYAFSQTDLAVWQPLHDGTEGGKLVYIGYPWGGGVNEQRAEYGTLQITVVKSGTVGDS</sequence>
<gene>
    <name evidence="1" type="ORF">FSP39_018895</name>
</gene>
<reference evidence="1" key="1">
    <citation type="submission" date="2019-08" db="EMBL/GenBank/DDBJ databases">
        <title>The improved chromosome-level genome for the pearl oyster Pinctada fucata martensii using PacBio sequencing and Hi-C.</title>
        <authorList>
            <person name="Zheng Z."/>
        </authorList>
    </citation>
    <scope>NUCLEOTIDE SEQUENCE</scope>
    <source>
        <strain evidence="1">ZZ-2019</strain>
        <tissue evidence="1">Adductor muscle</tissue>
    </source>
</reference>
<proteinExistence type="predicted"/>
<organism evidence="1 2">
    <name type="scientific">Pinctada imbricata</name>
    <name type="common">Atlantic pearl-oyster</name>
    <name type="synonym">Pinctada martensii</name>
    <dbReference type="NCBI Taxonomy" id="66713"/>
    <lineage>
        <taxon>Eukaryota</taxon>
        <taxon>Metazoa</taxon>
        <taxon>Spiralia</taxon>
        <taxon>Lophotrochozoa</taxon>
        <taxon>Mollusca</taxon>
        <taxon>Bivalvia</taxon>
        <taxon>Autobranchia</taxon>
        <taxon>Pteriomorphia</taxon>
        <taxon>Pterioida</taxon>
        <taxon>Pterioidea</taxon>
        <taxon>Pteriidae</taxon>
        <taxon>Pinctada</taxon>
    </lineage>
</organism>
<protein>
    <submittedName>
        <fullName evidence="1">Uncharacterized protein</fullName>
    </submittedName>
</protein>
<comment type="caution">
    <text evidence="1">The sequence shown here is derived from an EMBL/GenBank/DDBJ whole genome shotgun (WGS) entry which is preliminary data.</text>
</comment>